<dbReference type="InterPro" id="IPR012334">
    <property type="entry name" value="Pectin_lyas_fold"/>
</dbReference>
<feature type="compositionally biased region" description="Low complexity" evidence="1">
    <location>
        <begin position="453"/>
        <end position="462"/>
    </location>
</feature>
<dbReference type="InterPro" id="IPR008638">
    <property type="entry name" value="FhaB/CdiA-like_TPS"/>
</dbReference>
<sequence length="1528" mass="159457">MKKNLRCIQRDTLRLAIASIVLAPYMAGADVIQPGAGRGENPIILDNPGQAPVIDIVAPNAAGLSHNRYEQYNVGVPGVVLNNSLQSGRAHVGGQFQDVQANSQFKGQAASTILNEVVGRRRSEINGEQLIFGQPADYVLSNPNGISLNGARLNLGVDKQATFLVGRPQIEAGKIVGFDTHVDIDPRAAIRVDSDGVTVNGGSLALITPTIDQQGRISAADKLDILLGSHKVDANTLAINDVQQTSFKADARLVGAMHAGRINILSTRQGAGINMGISEIQARQGIDITSQGHLTMGSVAKHDGLTTQGVVSAGDGDVRLGAAADLNIMSVAISGASVTADAGANLNLDTLTRTVESSRRTGVDNDWYILPAGATITTVDKTQTEHLTNSLNATQNVTLTAGNNARLAATRVKSAGDVAISAGNTLELTANVDRTRDSVTVSNQRQGPQRLNSTSTQTTQSAASSVVEGQAINLAGRAIKVTGSDLSSRSDLTLSAIDSLDIGNVALHGSVVQDSREGHVIVRRSATEVHDREKTQDHRGSKLTARDGRIAAKADRVDLVAAQLEAADIILESLADNLTVEGVQDQQHIENARLTTGLFKSSDRHYDRTQSKYQGSSINASGSVKLDGKRDVRIIGSSVAAAGDLTVKADEHLTVAAGEESLESTLKGDDWKLTVFVEAAGPGSGQPLDEVQGASGQWNAGAGLSQKWKLDTAQLSTHQASSLKGRNVTLEAAQTLAIIGSSVDAVQDVALDAKDMRILATEAQRSFRNKETGRTVNYEITAGIDRVGTGYAFALQTDTDGRSESIHTRSTIKAGNDASLTTKKLTTEAALVEAGQLLKVRADEAYNKAATDVTKTALDYNKIKLSAGSSLDYGAITRQVQKLWTGVDQTSLYATGLEDGMLPWSVGVNLKGDYLDRETQSLTHLARVSEFQGGTVDVAVTGALHDIGTRYESTMGTLDLRAKSHTMDAAKNSVRTTIDSLGVDAIARLESSTGADWTLGAAARGYSSAQHKTVETAVVGSLTGKTGIGVQLGTNGLYEGTRLSSHSGPIRIDAGGNLQFLQATNSIVKYDDGTRGRGAVQINGTVTPAPVVQGGAVSGSGQYTELTSKETTAIGATFDTPGAVELTAQGNVIMQGTAVGSQNAPVGSLSINAGQSAVVLAGIDTAKEEGNVYGGGGSFKAGARPQSGGRPLGGGASFELGQTQENSAKRHGSQWHVLGNLAVSAGSSQQAAILLEGLQATADRIQLDARAGGIHAIAAHSIIHRDNKLISAAVELGGASGGAKSFAVDELSAKFKLAYDKLKSSTHANATLTAGTVEFNSPGELRLAGAQVNAQQVSGSVGSLQAISVQDNVDGTKVDIDVEVGKGGDQWGAIGSLATLAGDWGVKNKERLDQLNSTYSTDISGKFDFDMRRELRNTVAQSTVINGRDSLGLNVLGTTRLTGAQLQTGGTLPAQNPDLLQTSNLSSRDRLVTISSLALTPSLSAIKDVYSHLQKDKPEEVVIDTGLFRAGGHNRTQDLTGGVERLSL</sequence>
<dbReference type="SUPFAM" id="SSF51126">
    <property type="entry name" value="Pectin lyase-like"/>
    <property type="match status" value="1"/>
</dbReference>
<feature type="chain" id="PRO_5042461393" evidence="2">
    <location>
        <begin position="30"/>
        <end position="1528"/>
    </location>
</feature>
<dbReference type="InterPro" id="IPR011050">
    <property type="entry name" value="Pectin_lyase_fold/virulence"/>
</dbReference>
<protein>
    <submittedName>
        <fullName evidence="4">Hemagglutinin repeat-containing protein</fullName>
    </submittedName>
</protein>
<feature type="domain" description="Filamentous haemagglutinin FhaB/tRNA nuclease CdiA-like TPS" evidence="3">
    <location>
        <begin position="48"/>
        <end position="173"/>
    </location>
</feature>
<evidence type="ECO:0000256" key="2">
    <source>
        <dbReference type="SAM" id="SignalP"/>
    </source>
</evidence>
<organism evidence="4 5">
    <name type="scientific">Pseudomonas coleopterorum</name>
    <dbReference type="NCBI Taxonomy" id="1605838"/>
    <lineage>
        <taxon>Bacteria</taxon>
        <taxon>Pseudomonadati</taxon>
        <taxon>Pseudomonadota</taxon>
        <taxon>Gammaproteobacteria</taxon>
        <taxon>Pseudomonadales</taxon>
        <taxon>Pseudomonadaceae</taxon>
        <taxon>Pseudomonas</taxon>
    </lineage>
</organism>
<reference evidence="4" key="1">
    <citation type="submission" date="2023-09" db="EMBL/GenBank/DDBJ databases">
        <title>First report of Pseudomonas coleopterorum DJ13 causing leaf spot on Rhododendron pulchrum Sweet in China.</title>
        <authorList>
            <person name="Zhang Y."/>
        </authorList>
    </citation>
    <scope>NUCLEOTIDE SEQUENCE</scope>
    <source>
        <strain evidence="4">DJ13</strain>
    </source>
</reference>
<dbReference type="Proteomes" id="UP001258207">
    <property type="component" value="Chromosome"/>
</dbReference>
<evidence type="ECO:0000313" key="5">
    <source>
        <dbReference type="Proteomes" id="UP001258207"/>
    </source>
</evidence>
<evidence type="ECO:0000259" key="3">
    <source>
        <dbReference type="SMART" id="SM00912"/>
    </source>
</evidence>
<dbReference type="NCBIfam" id="TIGR01901">
    <property type="entry name" value="adhes_NPXG"/>
    <property type="match status" value="1"/>
</dbReference>
<feature type="region of interest" description="Disordered" evidence="1">
    <location>
        <begin position="1176"/>
        <end position="1198"/>
    </location>
</feature>
<feature type="region of interest" description="Disordered" evidence="1">
    <location>
        <begin position="440"/>
        <end position="462"/>
    </location>
</feature>
<dbReference type="SMART" id="SM00912">
    <property type="entry name" value="Haemagg_act"/>
    <property type="match status" value="1"/>
</dbReference>
<keyword evidence="2" id="KW-0732">Signal</keyword>
<dbReference type="GO" id="GO:0003824">
    <property type="term" value="F:catalytic activity"/>
    <property type="evidence" value="ECO:0007669"/>
    <property type="project" value="UniProtKB-ARBA"/>
</dbReference>
<dbReference type="InterPro" id="IPR025157">
    <property type="entry name" value="Hemagglutinin_rpt"/>
</dbReference>
<dbReference type="EMBL" id="CP134081">
    <property type="protein sequence ID" value="WNC10730.1"/>
    <property type="molecule type" value="Genomic_DNA"/>
</dbReference>
<feature type="signal peptide" evidence="2">
    <location>
        <begin position="1"/>
        <end position="29"/>
    </location>
</feature>
<dbReference type="Gene3D" id="2.160.20.10">
    <property type="entry name" value="Single-stranded right-handed beta-helix, Pectin lyase-like"/>
    <property type="match status" value="1"/>
</dbReference>
<gene>
    <name evidence="4" type="ORF">RI108_04695</name>
</gene>
<dbReference type="RefSeq" id="WP_310792441.1">
    <property type="nucleotide sequence ID" value="NZ_CP134081.1"/>
</dbReference>
<name>A0AAJ6M242_9PSED</name>
<dbReference type="Pfam" id="PF13332">
    <property type="entry name" value="Fil_haemagg_2"/>
    <property type="match status" value="4"/>
</dbReference>
<feature type="compositionally biased region" description="Polar residues" evidence="1">
    <location>
        <begin position="440"/>
        <end position="452"/>
    </location>
</feature>
<accession>A0AAJ6M242</accession>
<evidence type="ECO:0000256" key="1">
    <source>
        <dbReference type="SAM" id="MobiDB-lite"/>
    </source>
</evidence>
<evidence type="ECO:0000313" key="4">
    <source>
        <dbReference type="EMBL" id="WNC10730.1"/>
    </source>
</evidence>
<dbReference type="Pfam" id="PF05860">
    <property type="entry name" value="TPS"/>
    <property type="match status" value="1"/>
</dbReference>
<proteinExistence type="predicted"/>